<evidence type="ECO:0000256" key="1">
    <source>
        <dbReference type="ARBA" id="ARBA00004651"/>
    </source>
</evidence>
<name>A0A4P7CIQ6_9PAST</name>
<feature type="transmembrane region" description="Helical" evidence="6">
    <location>
        <begin position="217"/>
        <end position="242"/>
    </location>
</feature>
<keyword evidence="3 6" id="KW-0812">Transmembrane</keyword>
<dbReference type="PANTHER" id="PTHR32322">
    <property type="entry name" value="INNER MEMBRANE TRANSPORTER"/>
    <property type="match status" value="1"/>
</dbReference>
<reference evidence="8 9" key="1">
    <citation type="submission" date="2019-03" db="EMBL/GenBank/DDBJ databases">
        <authorList>
            <person name="Che Y."/>
            <person name="Zhou L."/>
        </authorList>
    </citation>
    <scope>NUCLEOTIDE SEQUENCE [LARGE SCALE GENOMIC DNA]</scope>
    <source>
        <strain evidence="8 9">AIFJ1607</strain>
    </source>
</reference>
<evidence type="ECO:0000256" key="6">
    <source>
        <dbReference type="SAM" id="Phobius"/>
    </source>
</evidence>
<dbReference type="RefSeq" id="WP_162856105.1">
    <property type="nucleotide sequence ID" value="NZ_CP038145.1"/>
</dbReference>
<evidence type="ECO:0000256" key="3">
    <source>
        <dbReference type="ARBA" id="ARBA00022692"/>
    </source>
</evidence>
<feature type="domain" description="EamA" evidence="7">
    <location>
        <begin position="7"/>
        <end position="143"/>
    </location>
</feature>
<protein>
    <submittedName>
        <fullName evidence="8">DMT family transporter</fullName>
    </submittedName>
</protein>
<dbReference type="SUPFAM" id="SSF103481">
    <property type="entry name" value="Multidrug resistance efflux transporter EmrE"/>
    <property type="match status" value="2"/>
</dbReference>
<keyword evidence="2" id="KW-1003">Cell membrane</keyword>
<dbReference type="InterPro" id="IPR050638">
    <property type="entry name" value="AA-Vitamin_Transporters"/>
</dbReference>
<dbReference type="GO" id="GO:0005886">
    <property type="term" value="C:plasma membrane"/>
    <property type="evidence" value="ECO:0007669"/>
    <property type="project" value="UniProtKB-SubCell"/>
</dbReference>
<dbReference type="PANTHER" id="PTHR32322:SF18">
    <property type="entry name" value="S-ADENOSYLMETHIONINE_S-ADENOSYLHOMOCYSTEINE TRANSPORTER"/>
    <property type="match status" value="1"/>
</dbReference>
<keyword evidence="9" id="KW-1185">Reference proteome</keyword>
<dbReference type="InterPro" id="IPR037185">
    <property type="entry name" value="EmrE-like"/>
</dbReference>
<evidence type="ECO:0000313" key="8">
    <source>
        <dbReference type="EMBL" id="QBQ63157.1"/>
    </source>
</evidence>
<comment type="subcellular location">
    <subcellularLocation>
        <location evidence="1">Cell membrane</location>
        <topology evidence="1">Multi-pass membrane protein</topology>
    </subcellularLocation>
</comment>
<dbReference type="Proteomes" id="UP000294444">
    <property type="component" value="Chromosome"/>
</dbReference>
<dbReference type="KEGG" id="aio:EXH44_02360"/>
<feature type="transmembrane region" description="Helical" evidence="6">
    <location>
        <begin position="152"/>
        <end position="172"/>
    </location>
</feature>
<evidence type="ECO:0000256" key="5">
    <source>
        <dbReference type="ARBA" id="ARBA00023136"/>
    </source>
</evidence>
<dbReference type="AlphaFoldDB" id="A0A4P7CIQ6"/>
<feature type="transmembrane region" description="Helical" evidence="6">
    <location>
        <begin position="99"/>
        <end position="117"/>
    </location>
</feature>
<keyword evidence="5 6" id="KW-0472">Membrane</keyword>
<dbReference type="InterPro" id="IPR000620">
    <property type="entry name" value="EamA_dom"/>
</dbReference>
<keyword evidence="4 6" id="KW-1133">Transmembrane helix</keyword>
<dbReference type="EMBL" id="CP038145">
    <property type="protein sequence ID" value="QBQ63157.1"/>
    <property type="molecule type" value="Genomic_DNA"/>
</dbReference>
<feature type="transmembrane region" description="Helical" evidence="6">
    <location>
        <begin position="129"/>
        <end position="146"/>
    </location>
</feature>
<organism evidence="8 9">
    <name type="scientific">Actinobacillus indolicus</name>
    <dbReference type="NCBI Taxonomy" id="51049"/>
    <lineage>
        <taxon>Bacteria</taxon>
        <taxon>Pseudomonadati</taxon>
        <taxon>Pseudomonadota</taxon>
        <taxon>Gammaproteobacteria</taxon>
        <taxon>Pasteurellales</taxon>
        <taxon>Pasteurellaceae</taxon>
        <taxon>Actinobacillus</taxon>
    </lineage>
</organism>
<feature type="transmembrane region" description="Helical" evidence="6">
    <location>
        <begin position="7"/>
        <end position="26"/>
    </location>
</feature>
<evidence type="ECO:0000259" key="7">
    <source>
        <dbReference type="Pfam" id="PF00892"/>
    </source>
</evidence>
<accession>A0A4P7CIQ6</accession>
<evidence type="ECO:0000256" key="2">
    <source>
        <dbReference type="ARBA" id="ARBA00022475"/>
    </source>
</evidence>
<dbReference type="Pfam" id="PF00892">
    <property type="entry name" value="EamA"/>
    <property type="match status" value="2"/>
</dbReference>
<proteinExistence type="predicted"/>
<gene>
    <name evidence="8" type="ORF">EXH44_02360</name>
</gene>
<feature type="transmembrane region" description="Helical" evidence="6">
    <location>
        <begin position="184"/>
        <end position="205"/>
    </location>
</feature>
<evidence type="ECO:0000313" key="9">
    <source>
        <dbReference type="Proteomes" id="UP000294444"/>
    </source>
</evidence>
<feature type="transmembrane region" description="Helical" evidence="6">
    <location>
        <begin position="254"/>
        <end position="271"/>
    </location>
</feature>
<feature type="domain" description="EamA" evidence="7">
    <location>
        <begin position="158"/>
        <end position="293"/>
    </location>
</feature>
<feature type="transmembrane region" description="Helical" evidence="6">
    <location>
        <begin position="277"/>
        <end position="297"/>
    </location>
</feature>
<feature type="transmembrane region" description="Helical" evidence="6">
    <location>
        <begin position="67"/>
        <end position="87"/>
    </location>
</feature>
<sequence>MLKNPLILNLLYVLAIGLNIVFLRYFSLHIDALNNNGVRFTVGGLVLFGLIWLKHRYDFRKLIEKPKLALIGVLMGVMMCGNMYFWLKGVALTNAVTASVSGVLAMPFGIAVAGIFFQDERQKLKNKTFWFGSLLTILGALGFVWYGKQIEVGEYFLLGSFFLLLSILIRNVQNLMVKFVNNQINVFTLSFLTSFTAGILSLLFSQQSGKLSELSQISTFLLVSLILVGIYAIGAGMVLTFHVIQQQGIITYQVLELLMPISTAFIAYLLLGETISPMQFVFAGIVIVGASMALNIVPFYKKSSFNKGSNKQ</sequence>
<evidence type="ECO:0000256" key="4">
    <source>
        <dbReference type="ARBA" id="ARBA00022989"/>
    </source>
</evidence>
<feature type="transmembrane region" description="Helical" evidence="6">
    <location>
        <begin position="38"/>
        <end position="55"/>
    </location>
</feature>